<comment type="function">
    <text evidence="1">Golgi membrane protein involved in vesicular trafficking and spindle migration.</text>
</comment>
<evidence type="ECO:0000256" key="7">
    <source>
        <dbReference type="ARBA" id="ARBA00022989"/>
    </source>
</evidence>
<feature type="domain" description="VTT" evidence="11">
    <location>
        <begin position="99"/>
        <end position="219"/>
    </location>
</feature>
<dbReference type="InParanoid" id="C4R8U7"/>
<evidence type="ECO:0000256" key="2">
    <source>
        <dbReference type="ARBA" id="ARBA00004653"/>
    </source>
</evidence>
<dbReference type="RefSeq" id="XP_002494201.1">
    <property type="nucleotide sequence ID" value="XM_002494156.1"/>
</dbReference>
<evidence type="ECO:0000313" key="12">
    <source>
        <dbReference type="EMBL" id="CAY72022.1"/>
    </source>
</evidence>
<dbReference type="HOGENOM" id="CLU_041954_1_1_1"/>
<dbReference type="OMA" id="KWQALET"/>
<dbReference type="GeneID" id="8201022"/>
<reference evidence="12 13" key="1">
    <citation type="journal article" date="2009" name="Nat. Biotechnol.">
        <title>Genome sequence of the recombinant protein production host Pichia pastoris.</title>
        <authorList>
            <person name="De Schutter K."/>
            <person name="Lin Y.C."/>
            <person name="Tiels P."/>
            <person name="Van Hecke A."/>
            <person name="Glinka S."/>
            <person name="Weber-Lehmann J."/>
            <person name="Rouze P."/>
            <person name="Van de Peer Y."/>
            <person name="Callewaert N."/>
        </authorList>
    </citation>
    <scope>NUCLEOTIDE SEQUENCE [LARGE SCALE GENOMIC DNA]</scope>
    <source>
        <strain evidence="13">GS115 / ATCC 20864</strain>
    </source>
</reference>
<dbReference type="STRING" id="644223.C4R8U7"/>
<organism evidence="12 13">
    <name type="scientific">Komagataella phaffii (strain GS115 / ATCC 20864)</name>
    <name type="common">Yeast</name>
    <name type="synonym">Pichia pastoris</name>
    <dbReference type="NCBI Taxonomy" id="644223"/>
    <lineage>
        <taxon>Eukaryota</taxon>
        <taxon>Fungi</taxon>
        <taxon>Dikarya</taxon>
        <taxon>Ascomycota</taxon>
        <taxon>Saccharomycotina</taxon>
        <taxon>Pichiomycetes</taxon>
        <taxon>Pichiales</taxon>
        <taxon>Pichiaceae</taxon>
        <taxon>Komagataella</taxon>
    </lineage>
</organism>
<dbReference type="eggNOG" id="KOG3140">
    <property type="taxonomic scope" value="Eukaryota"/>
</dbReference>
<dbReference type="AlphaFoldDB" id="C4R8U7"/>
<dbReference type="Proteomes" id="UP000000314">
    <property type="component" value="Chromosome 4"/>
</dbReference>
<sequence>MHHQGISLDEDLDRGFVETAQVYGSQLASWFQGQPIWKKALIVSNMIVLSALGVLALVYHERLLSVLQSMATGFKDIKYGWLMLFGLVYTVAFPPLIGYAMLSTLCGMVYGISFGWPLLMTSTVLGSLSSFLVFRYLLHDYSVRLVESHSKLKAITAILTGRNNWKESLFILSMIRLCPLPYSLSNGALAAVPGLSGAVVLGASVLTSPKLLIPLFIGSKINNIGDAESTGWDKIVDLLSIFITSTAFTTTTYVIYYKMQQQMNTMDLENGDLQSLNTLANFDDDAELVDDDDLTSTI</sequence>
<proteinExistence type="inferred from homology"/>
<dbReference type="GO" id="GO:0000022">
    <property type="term" value="P:mitotic spindle elongation"/>
    <property type="evidence" value="ECO:0007669"/>
    <property type="project" value="EnsemblFungi"/>
</dbReference>
<evidence type="ECO:0000256" key="4">
    <source>
        <dbReference type="ARBA" id="ARBA00013533"/>
    </source>
</evidence>
<evidence type="ECO:0000256" key="5">
    <source>
        <dbReference type="ARBA" id="ARBA00020673"/>
    </source>
</evidence>
<feature type="transmembrane region" description="Helical" evidence="10">
    <location>
        <begin position="114"/>
        <end position="138"/>
    </location>
</feature>
<dbReference type="Pfam" id="PF09335">
    <property type="entry name" value="VTT_dom"/>
    <property type="match status" value="1"/>
</dbReference>
<dbReference type="EMBL" id="FN392322">
    <property type="protein sequence ID" value="CAY72022.1"/>
    <property type="molecule type" value="Genomic_DNA"/>
</dbReference>
<name>C4R8U7_KOMPG</name>
<evidence type="ECO:0000313" key="13">
    <source>
        <dbReference type="Proteomes" id="UP000000314"/>
    </source>
</evidence>
<dbReference type="FunCoup" id="C4R8U7">
    <property type="interactions" value="115"/>
</dbReference>
<dbReference type="GO" id="GO:0000139">
    <property type="term" value="C:Golgi membrane"/>
    <property type="evidence" value="ECO:0007669"/>
    <property type="project" value="UniProtKB-SubCell"/>
</dbReference>
<dbReference type="PANTHER" id="PTHR47549">
    <property type="entry name" value="GOLGI APPARATUS MEMBRANE PROTEIN TVP38-RELATED"/>
    <property type="match status" value="1"/>
</dbReference>
<dbReference type="InterPro" id="IPR032816">
    <property type="entry name" value="VTT_dom"/>
</dbReference>
<evidence type="ECO:0000259" key="11">
    <source>
        <dbReference type="Pfam" id="PF09335"/>
    </source>
</evidence>
<protein>
    <recommendedName>
        <fullName evidence="4">Golgi apparatus membrane protein TVP38</fullName>
    </recommendedName>
    <alternativeName>
        <fullName evidence="5">Golgi apparatus membrane protein tvp38</fullName>
    </alternativeName>
</protein>
<evidence type="ECO:0000256" key="9">
    <source>
        <dbReference type="ARBA" id="ARBA00023136"/>
    </source>
</evidence>
<accession>C4R8U7</accession>
<keyword evidence="9 10" id="KW-0472">Membrane</keyword>
<dbReference type="InterPro" id="IPR051076">
    <property type="entry name" value="Golgi_membrane_TVP38/TMEM64"/>
</dbReference>
<gene>
    <name evidence="12" type="ordered locus">PAS_chr4_0758</name>
</gene>
<dbReference type="KEGG" id="ppa:PAS_chr4_0758"/>
<feature type="transmembrane region" description="Helical" evidence="10">
    <location>
        <begin position="238"/>
        <end position="256"/>
    </location>
</feature>
<comment type="subcellular location">
    <subcellularLocation>
        <location evidence="2">Golgi apparatus membrane</location>
        <topology evidence="2">Multi-pass membrane protein</topology>
    </subcellularLocation>
</comment>
<keyword evidence="13" id="KW-1185">Reference proteome</keyword>
<keyword evidence="8" id="KW-0333">Golgi apparatus</keyword>
<keyword evidence="6 10" id="KW-0812">Transmembrane</keyword>
<feature type="transmembrane region" description="Helical" evidence="10">
    <location>
        <begin position="184"/>
        <end position="206"/>
    </location>
</feature>
<evidence type="ECO:0000256" key="6">
    <source>
        <dbReference type="ARBA" id="ARBA00022692"/>
    </source>
</evidence>
<feature type="transmembrane region" description="Helical" evidence="10">
    <location>
        <begin position="79"/>
        <end position="102"/>
    </location>
</feature>
<dbReference type="GO" id="GO:0016192">
    <property type="term" value="P:vesicle-mediated transport"/>
    <property type="evidence" value="ECO:0007669"/>
    <property type="project" value="EnsemblFungi"/>
</dbReference>
<evidence type="ECO:0000256" key="8">
    <source>
        <dbReference type="ARBA" id="ARBA00023034"/>
    </source>
</evidence>
<evidence type="ECO:0000256" key="3">
    <source>
        <dbReference type="ARBA" id="ARBA00008640"/>
    </source>
</evidence>
<dbReference type="OrthoDB" id="166803at2759"/>
<evidence type="ECO:0000256" key="1">
    <source>
        <dbReference type="ARBA" id="ARBA00002978"/>
    </source>
</evidence>
<feature type="transmembrane region" description="Helical" evidence="10">
    <location>
        <begin position="40"/>
        <end position="59"/>
    </location>
</feature>
<evidence type="ECO:0000256" key="10">
    <source>
        <dbReference type="SAM" id="Phobius"/>
    </source>
</evidence>
<comment type="similarity">
    <text evidence="3">Belongs to the TVP38/TMEM64 family.</text>
</comment>
<keyword evidence="7 10" id="KW-1133">Transmembrane helix</keyword>
<dbReference type="PANTHER" id="PTHR47549:SF1">
    <property type="entry name" value="GOLGI APPARATUS MEMBRANE PROTEIN TVP38"/>
    <property type="match status" value="1"/>
</dbReference>